<feature type="compositionally biased region" description="Pro residues" evidence="1">
    <location>
        <begin position="32"/>
        <end position="41"/>
    </location>
</feature>
<dbReference type="Proteomes" id="UP001501407">
    <property type="component" value="Unassembled WGS sequence"/>
</dbReference>
<keyword evidence="2" id="KW-0472">Membrane</keyword>
<evidence type="ECO:0000313" key="5">
    <source>
        <dbReference type="Proteomes" id="UP001501407"/>
    </source>
</evidence>
<feature type="transmembrane region" description="Helical" evidence="2">
    <location>
        <begin position="100"/>
        <end position="121"/>
    </location>
</feature>
<proteinExistence type="predicted"/>
<feature type="domain" description="DUF2510" evidence="3">
    <location>
        <begin position="6"/>
        <end position="36"/>
    </location>
</feature>
<name>A0ABP9M955_9MICO</name>
<reference evidence="5" key="1">
    <citation type="journal article" date="2019" name="Int. J. Syst. Evol. Microbiol.">
        <title>The Global Catalogue of Microorganisms (GCM) 10K type strain sequencing project: providing services to taxonomists for standard genome sequencing and annotation.</title>
        <authorList>
            <consortium name="The Broad Institute Genomics Platform"/>
            <consortium name="The Broad Institute Genome Sequencing Center for Infectious Disease"/>
            <person name="Wu L."/>
            <person name="Ma J."/>
        </authorList>
    </citation>
    <scope>NUCLEOTIDE SEQUENCE [LARGE SCALE GENOMIC DNA]</scope>
    <source>
        <strain evidence="5">JCM 18959</strain>
    </source>
</reference>
<dbReference type="EMBL" id="BAABKZ010000002">
    <property type="protein sequence ID" value="GAA5092611.1"/>
    <property type="molecule type" value="Genomic_DNA"/>
</dbReference>
<dbReference type="InterPro" id="IPR032710">
    <property type="entry name" value="NTF2-like_dom_sf"/>
</dbReference>
<evidence type="ECO:0000256" key="2">
    <source>
        <dbReference type="SAM" id="Phobius"/>
    </source>
</evidence>
<keyword evidence="2" id="KW-0812">Transmembrane</keyword>
<evidence type="ECO:0000256" key="1">
    <source>
        <dbReference type="SAM" id="MobiDB-lite"/>
    </source>
</evidence>
<organism evidence="4 5">
    <name type="scientific">Microbacterium yannicii</name>
    <dbReference type="NCBI Taxonomy" id="671622"/>
    <lineage>
        <taxon>Bacteria</taxon>
        <taxon>Bacillati</taxon>
        <taxon>Actinomycetota</taxon>
        <taxon>Actinomycetes</taxon>
        <taxon>Micrococcales</taxon>
        <taxon>Microbacteriaceae</taxon>
        <taxon>Microbacterium</taxon>
    </lineage>
</organism>
<feature type="compositionally biased region" description="Low complexity" evidence="1">
    <location>
        <begin position="42"/>
        <end position="55"/>
    </location>
</feature>
<dbReference type="SUPFAM" id="SSF54427">
    <property type="entry name" value="NTF2-like"/>
    <property type="match status" value="1"/>
</dbReference>
<feature type="region of interest" description="Disordered" evidence="1">
    <location>
        <begin position="27"/>
        <end position="65"/>
    </location>
</feature>
<keyword evidence="2" id="KW-1133">Transmembrane helix</keyword>
<keyword evidence="5" id="KW-1185">Reference proteome</keyword>
<dbReference type="InterPro" id="IPR018929">
    <property type="entry name" value="DUF2510"/>
</dbReference>
<sequence length="261" mass="27205">MTTTPPGWYDDGHSALRWWDGSRWTEHVAEPDPVPAEPAPGPDAVATDAAATHDPGYPSDSSAPLAPVGAYQDAGAVPSVGAPASPAPATPPSPPKSKLWIVWVIVGVVVLAFLILAGVLLSRLLVAGVGQIGSSGSGGPADADQQAAVAAVELYDDAWQDADCDAYVASTTEGFRTESGLTDCSAFESEAEAFGSAVEDYEVEVTDVRQEEDAIVVTTTETFTALVDDNGEPLDEPTDDSIDWVYTVVADGDDWVIDDLQ</sequence>
<protein>
    <recommendedName>
        <fullName evidence="3">DUF2510 domain-containing protein</fullName>
    </recommendedName>
</protein>
<accession>A0ABP9M955</accession>
<dbReference type="RefSeq" id="WP_194414695.1">
    <property type="nucleotide sequence ID" value="NZ_BAABKZ010000002.1"/>
</dbReference>
<evidence type="ECO:0000259" key="3">
    <source>
        <dbReference type="Pfam" id="PF10708"/>
    </source>
</evidence>
<dbReference type="Pfam" id="PF10708">
    <property type="entry name" value="DUF2510"/>
    <property type="match status" value="1"/>
</dbReference>
<comment type="caution">
    <text evidence="4">The sequence shown here is derived from an EMBL/GenBank/DDBJ whole genome shotgun (WGS) entry which is preliminary data.</text>
</comment>
<evidence type="ECO:0000313" key="4">
    <source>
        <dbReference type="EMBL" id="GAA5092611.1"/>
    </source>
</evidence>
<gene>
    <name evidence="4" type="ORF">GCM10025760_21520</name>
</gene>